<dbReference type="AlphaFoldDB" id="A0A1D1XED8"/>
<dbReference type="EMBL" id="GDJX01027162">
    <property type="protein sequence ID" value="JAT40774.1"/>
    <property type="molecule type" value="Transcribed_RNA"/>
</dbReference>
<gene>
    <name evidence="1" type="ORF">g.71768</name>
</gene>
<reference evidence="1" key="1">
    <citation type="submission" date="2015-07" db="EMBL/GenBank/DDBJ databases">
        <title>Transcriptome Assembly of Anthurium amnicola.</title>
        <authorList>
            <person name="Suzuki J."/>
        </authorList>
    </citation>
    <scope>NUCLEOTIDE SEQUENCE</scope>
</reference>
<accession>A0A1D1XED8</accession>
<sequence>MYSHIFYNITEVWPRKGRSADGAALESMAHSTPTFTPPGLQSGLLLTIEEPFRRPTALISSHLLLTGQGSSLRPGERFDMADRAAGGGNGNGGWDFRWGAGNVGGAGGWDYRWGFGAAPPGGGAWGFAAGAGRQGNGAGFGFGWSSNSVNGGGGGGGGGTGNGGFGFGFGSGGSSNGGFSSGGGGVNGNNNHGRGA</sequence>
<proteinExistence type="predicted"/>
<name>A0A1D1XED8_9ARAE</name>
<protein>
    <submittedName>
        <fullName evidence="1">Uncharacterized protein</fullName>
    </submittedName>
</protein>
<organism evidence="1">
    <name type="scientific">Anthurium amnicola</name>
    <dbReference type="NCBI Taxonomy" id="1678845"/>
    <lineage>
        <taxon>Eukaryota</taxon>
        <taxon>Viridiplantae</taxon>
        <taxon>Streptophyta</taxon>
        <taxon>Embryophyta</taxon>
        <taxon>Tracheophyta</taxon>
        <taxon>Spermatophyta</taxon>
        <taxon>Magnoliopsida</taxon>
        <taxon>Liliopsida</taxon>
        <taxon>Araceae</taxon>
        <taxon>Pothoideae</taxon>
        <taxon>Potheae</taxon>
        <taxon>Anthurium</taxon>
    </lineage>
</organism>
<evidence type="ECO:0000313" key="1">
    <source>
        <dbReference type="EMBL" id="JAT40774.1"/>
    </source>
</evidence>